<name>B3H2F5_ACTP7</name>
<dbReference type="KEGG" id="apa:APP7_1528"/>
<keyword evidence="2" id="KW-0680">Restriction system</keyword>
<accession>B3H2F5</accession>
<dbReference type="GO" id="GO:0003677">
    <property type="term" value="F:DNA binding"/>
    <property type="evidence" value="ECO:0007669"/>
    <property type="project" value="UniProtKB-KW"/>
</dbReference>
<feature type="domain" description="Type I restriction modification DNA specificity" evidence="4">
    <location>
        <begin position="72"/>
        <end position="245"/>
    </location>
</feature>
<evidence type="ECO:0000313" key="5">
    <source>
        <dbReference type="EMBL" id="ACE62180.1"/>
    </source>
</evidence>
<dbReference type="REBASE" id="18419">
    <property type="entry name" value="S2.AplAORF1530P"/>
</dbReference>
<dbReference type="PANTHER" id="PTHR43140">
    <property type="entry name" value="TYPE-1 RESTRICTION ENZYME ECOKI SPECIFICITY PROTEIN"/>
    <property type="match status" value="1"/>
</dbReference>
<dbReference type="InterPro" id="IPR044946">
    <property type="entry name" value="Restrct_endonuc_typeI_TRD_sf"/>
</dbReference>
<dbReference type="Proteomes" id="UP000001226">
    <property type="component" value="Chromosome"/>
</dbReference>
<dbReference type="AlphaFoldDB" id="B3H2F5"/>
<dbReference type="SUPFAM" id="SSF116734">
    <property type="entry name" value="DNA methylase specificity domain"/>
    <property type="match status" value="2"/>
</dbReference>
<sequence>MKAQQLKNAILQLAIQGKLVPQDPTDEPASVLLDKIKKEKDRLIAEGKIKKSKKTTDNLPSVSQQDFSFEIPKSWVWVRLDFLGEIIGGGTPKTNEDDNWNKGSIPWITPADMKYISGKYISKGNRNITENGLRSSSTRLLSKNSIVYSSRAPIGYIAITETELCTNQGFKSIDLYNKEIVDYLYYSLIYFTPEIQSRASGTTFKEISGTAFGNTIIPLPPLNEQKRIVAKIEELLPYIEQYAEKEEKLTALHQQFPEQLKKSILQAAIQGKLTKQDPNDEPALVLIERIKAEKLRLIAEKKLKKPKVVSEIILRDNLPYEIVNGKERCIADEVPFEIPESWVWVRLGEIGETNIGLTYNPSDVASDGTIVLRSGNIQDGKIDVSSDIVKVNLDIPENKRCYKNDLLICARNGSKKLVGKAAIIDKDGYSFGAFMTIFRSPFNKYIYYYLSSPLFRNDFDGINTTTINQITQSNLNNRLIPLPSLNEQLRIVEKIETLFSTLQNLSQK</sequence>
<dbReference type="CDD" id="cd17273">
    <property type="entry name" value="RMtype1_S_EcoJA69PI-TRD1-CR1_like"/>
    <property type="match status" value="1"/>
</dbReference>
<evidence type="ECO:0000256" key="3">
    <source>
        <dbReference type="ARBA" id="ARBA00023125"/>
    </source>
</evidence>
<protein>
    <submittedName>
        <fullName evidence="5">Type I restriction-modification system, S subunit</fullName>
        <ecNumber evidence="5">3.1.21.3</ecNumber>
    </submittedName>
</protein>
<feature type="domain" description="Type I restriction modification DNA specificity" evidence="4">
    <location>
        <begin position="339"/>
        <end position="503"/>
    </location>
</feature>
<keyword evidence="5" id="KW-0378">Hydrolase</keyword>
<dbReference type="GO" id="GO:0009035">
    <property type="term" value="F:type I site-specific deoxyribonuclease activity"/>
    <property type="evidence" value="ECO:0007669"/>
    <property type="project" value="UniProtKB-EC"/>
</dbReference>
<dbReference type="PANTHER" id="PTHR43140:SF1">
    <property type="entry name" value="TYPE I RESTRICTION ENZYME ECOKI SPECIFICITY SUBUNIT"/>
    <property type="match status" value="1"/>
</dbReference>
<organism evidence="5 6">
    <name type="scientific">Actinobacillus pleuropneumoniae serotype 7 (strain AP76)</name>
    <dbReference type="NCBI Taxonomy" id="537457"/>
    <lineage>
        <taxon>Bacteria</taxon>
        <taxon>Pseudomonadati</taxon>
        <taxon>Pseudomonadota</taxon>
        <taxon>Gammaproteobacteria</taxon>
        <taxon>Pasteurellales</taxon>
        <taxon>Pasteurellaceae</taxon>
        <taxon>Actinobacillus</taxon>
    </lineage>
</organism>
<dbReference type="EMBL" id="CP001091">
    <property type="protein sequence ID" value="ACE62180.1"/>
    <property type="molecule type" value="Genomic_DNA"/>
</dbReference>
<proteinExistence type="inferred from homology"/>
<dbReference type="InterPro" id="IPR000055">
    <property type="entry name" value="Restrct_endonuc_typeI_TRD"/>
</dbReference>
<evidence type="ECO:0000256" key="2">
    <source>
        <dbReference type="ARBA" id="ARBA00022747"/>
    </source>
</evidence>
<reference evidence="6" key="1">
    <citation type="submission" date="2008-06" db="EMBL/GenBank/DDBJ databases">
        <title>Genome and proteome analysis of A. pleuropneumoniae serotype 7.</title>
        <authorList>
            <person name="Linke B."/>
            <person name="Buettner F."/>
            <person name="Martinez-Arias R."/>
            <person name="Goesmann A."/>
            <person name="Baltes N."/>
            <person name="Tegetmeyer H."/>
            <person name="Singh M."/>
            <person name="Gerlach G.F."/>
        </authorList>
    </citation>
    <scope>NUCLEOTIDE SEQUENCE [LARGE SCALE GENOMIC DNA]</scope>
    <source>
        <strain evidence="6">AP76</strain>
    </source>
</reference>
<dbReference type="RefSeq" id="WP_012478544.1">
    <property type="nucleotide sequence ID" value="NC_010939.1"/>
</dbReference>
<evidence type="ECO:0000259" key="4">
    <source>
        <dbReference type="Pfam" id="PF01420"/>
    </source>
</evidence>
<dbReference type="InterPro" id="IPR051212">
    <property type="entry name" value="Type-I_RE_S_subunit"/>
</dbReference>
<keyword evidence="3" id="KW-0238">DNA-binding</keyword>
<gene>
    <name evidence="5" type="primary">hsdS</name>
    <name evidence="5" type="ordered locus">APP7_1528</name>
</gene>
<dbReference type="HOGENOM" id="CLU_021095_10_4_6"/>
<dbReference type="Pfam" id="PF01420">
    <property type="entry name" value="Methylase_S"/>
    <property type="match status" value="2"/>
</dbReference>
<comment type="similarity">
    <text evidence="1">Belongs to the type-I restriction system S methylase family.</text>
</comment>
<dbReference type="EC" id="3.1.21.3" evidence="5"/>
<evidence type="ECO:0000313" key="6">
    <source>
        <dbReference type="Proteomes" id="UP000001226"/>
    </source>
</evidence>
<dbReference type="GO" id="GO:0009307">
    <property type="term" value="P:DNA restriction-modification system"/>
    <property type="evidence" value="ECO:0007669"/>
    <property type="project" value="UniProtKB-KW"/>
</dbReference>
<evidence type="ECO:0000256" key="1">
    <source>
        <dbReference type="ARBA" id="ARBA00010923"/>
    </source>
</evidence>
<dbReference type="Gene3D" id="3.90.220.20">
    <property type="entry name" value="DNA methylase specificity domains"/>
    <property type="match status" value="2"/>
</dbReference>